<feature type="region of interest" description="Disordered" evidence="1">
    <location>
        <begin position="76"/>
        <end position="118"/>
    </location>
</feature>
<evidence type="ECO:0000313" key="2">
    <source>
        <dbReference type="EMBL" id="KAF6723923.1"/>
    </source>
</evidence>
<evidence type="ECO:0000313" key="3">
    <source>
        <dbReference type="Proteomes" id="UP000646548"/>
    </source>
</evidence>
<feature type="region of interest" description="Disordered" evidence="1">
    <location>
        <begin position="1"/>
        <end position="23"/>
    </location>
</feature>
<proteinExistence type="predicted"/>
<protein>
    <submittedName>
        <fullName evidence="2">Uncharacterized protein</fullName>
    </submittedName>
</protein>
<dbReference type="EMBL" id="WKFB01000412">
    <property type="protein sequence ID" value="KAF6723923.1"/>
    <property type="molecule type" value="Genomic_DNA"/>
</dbReference>
<accession>A0A834CA56</accession>
<sequence length="118" mass="12392">MEGGLGSVAARTEPGRPGSRSLSVGLFRCCAPLFLPGSVRHGQHGGHYKLMQLAENGPTPGPQQPFPRSSARLRARRGLGVRGRRGAEPARSPGRRLMAGGAFPGSPVTPETEDQIKA</sequence>
<dbReference type="Proteomes" id="UP000646548">
    <property type="component" value="Unassembled WGS sequence"/>
</dbReference>
<gene>
    <name evidence="2" type="ORF">FQA47_007923</name>
</gene>
<evidence type="ECO:0000256" key="1">
    <source>
        <dbReference type="SAM" id="MobiDB-lite"/>
    </source>
</evidence>
<dbReference type="AlphaFoldDB" id="A0A834CA56"/>
<reference evidence="2" key="1">
    <citation type="journal article" name="BMC Genomics">
        <title>Long-read sequencing and de novo genome assembly of marine medaka (Oryzias melastigma).</title>
        <authorList>
            <person name="Liang P."/>
            <person name="Saqib H.S.A."/>
            <person name="Ni X."/>
            <person name="Shen Y."/>
        </authorList>
    </citation>
    <scope>NUCLEOTIDE SEQUENCE</scope>
    <source>
        <strain evidence="2">Bigg-433</strain>
    </source>
</reference>
<comment type="caution">
    <text evidence="2">The sequence shown here is derived from an EMBL/GenBank/DDBJ whole genome shotgun (WGS) entry which is preliminary data.</text>
</comment>
<name>A0A834CA56_ORYME</name>
<organism evidence="2 3">
    <name type="scientific">Oryzias melastigma</name>
    <name type="common">Marine medaka</name>
    <dbReference type="NCBI Taxonomy" id="30732"/>
    <lineage>
        <taxon>Eukaryota</taxon>
        <taxon>Metazoa</taxon>
        <taxon>Chordata</taxon>
        <taxon>Craniata</taxon>
        <taxon>Vertebrata</taxon>
        <taxon>Euteleostomi</taxon>
        <taxon>Actinopterygii</taxon>
        <taxon>Neopterygii</taxon>
        <taxon>Teleostei</taxon>
        <taxon>Neoteleostei</taxon>
        <taxon>Acanthomorphata</taxon>
        <taxon>Ovalentaria</taxon>
        <taxon>Atherinomorphae</taxon>
        <taxon>Beloniformes</taxon>
        <taxon>Adrianichthyidae</taxon>
        <taxon>Oryziinae</taxon>
        <taxon>Oryzias</taxon>
    </lineage>
</organism>